<dbReference type="RefSeq" id="WP_092763020.1">
    <property type="nucleotide sequence ID" value="NZ_FNZQ01000004.1"/>
</dbReference>
<dbReference type="AlphaFoldDB" id="A0A1H7P296"/>
<dbReference type="OrthoDB" id="7873284at2"/>
<proteinExistence type="predicted"/>
<dbReference type="STRING" id="188906.SAMN04488526_2393"/>
<dbReference type="Proteomes" id="UP000199283">
    <property type="component" value="Unassembled WGS sequence"/>
</dbReference>
<gene>
    <name evidence="1" type="ORF">SAMN04488526_2393</name>
</gene>
<name>A0A1H7P296_9RHOB</name>
<evidence type="ECO:0000313" key="1">
    <source>
        <dbReference type="EMBL" id="SEL29933.1"/>
    </source>
</evidence>
<protein>
    <submittedName>
        <fullName evidence="1">Uncharacterized protein</fullName>
    </submittedName>
</protein>
<dbReference type="EMBL" id="FNZQ01000004">
    <property type="protein sequence ID" value="SEL29933.1"/>
    <property type="molecule type" value="Genomic_DNA"/>
</dbReference>
<organism evidence="1 2">
    <name type="scientific">Jannaschia helgolandensis</name>
    <dbReference type="NCBI Taxonomy" id="188906"/>
    <lineage>
        <taxon>Bacteria</taxon>
        <taxon>Pseudomonadati</taxon>
        <taxon>Pseudomonadota</taxon>
        <taxon>Alphaproteobacteria</taxon>
        <taxon>Rhodobacterales</taxon>
        <taxon>Roseobacteraceae</taxon>
        <taxon>Jannaschia</taxon>
    </lineage>
</organism>
<reference evidence="1 2" key="1">
    <citation type="submission" date="2016-10" db="EMBL/GenBank/DDBJ databases">
        <authorList>
            <person name="de Groot N.N."/>
        </authorList>
    </citation>
    <scope>NUCLEOTIDE SEQUENCE [LARGE SCALE GENOMIC DNA]</scope>
    <source>
        <strain evidence="1 2">DSM 14858</strain>
    </source>
</reference>
<accession>A0A1H7P296</accession>
<sequence>MTFNAAISGSTATITVTTTANSTTLRVPNAATLGDQLTALATNPSTAPVDQTPDYMVYPTDGGVRVTSGPGQIDIPWRWVMPIASQLNA</sequence>
<evidence type="ECO:0000313" key="2">
    <source>
        <dbReference type="Proteomes" id="UP000199283"/>
    </source>
</evidence>
<keyword evidence="2" id="KW-1185">Reference proteome</keyword>